<reference evidence="15 16" key="1">
    <citation type="submission" date="2015-01" db="EMBL/GenBank/DDBJ databases">
        <title>Draft genome sequences of the supercritical CO2 tolerant bacteria Bacillus subterraneus MITOT1 and Bacillus cereus MIT0214.</title>
        <authorList>
            <person name="Peet K.C."/>
            <person name="Thompson J.R."/>
        </authorList>
    </citation>
    <scope>NUCLEOTIDE SEQUENCE [LARGE SCALE GENOMIC DNA]</scope>
    <source>
        <strain evidence="15 16">MITOT1</strain>
    </source>
</reference>
<feature type="binding site" evidence="11">
    <location>
        <position position="41"/>
    </location>
    <ligand>
        <name>Mg(2+)</name>
        <dbReference type="ChEBI" id="CHEBI:18420"/>
    </ligand>
</feature>
<feature type="binding site" evidence="11">
    <location>
        <position position="28"/>
    </location>
    <ligand>
        <name>ATP</name>
        <dbReference type="ChEBI" id="CHEBI:30616"/>
    </ligand>
</feature>
<evidence type="ECO:0000259" key="12">
    <source>
        <dbReference type="Pfam" id="PF01743"/>
    </source>
</evidence>
<protein>
    <recommendedName>
        <fullName evidence="11">CCA-adding enzyme</fullName>
        <ecNumber evidence="11">2.7.7.72</ecNumber>
    </recommendedName>
    <alternativeName>
        <fullName evidence="11">CCA tRNA nucleotidyltransferase</fullName>
    </alternativeName>
    <alternativeName>
        <fullName evidence="11">tRNA CCA-pyrophosphorylase</fullName>
    </alternativeName>
    <alternativeName>
        <fullName evidence="11">tRNA adenylyl-/cytidylyl- transferase</fullName>
    </alternativeName>
    <alternativeName>
        <fullName evidence="11">tRNA nucleotidyltransferase</fullName>
    </alternativeName>
    <alternativeName>
        <fullName evidence="11">tRNA-NT</fullName>
    </alternativeName>
</protein>
<keyword evidence="9 11" id="KW-0460">Magnesium</keyword>
<dbReference type="PATRIC" id="fig|285983.3.peg.2928"/>
<comment type="cofactor">
    <cofactor evidence="1 11">
        <name>Mg(2+)</name>
        <dbReference type="ChEBI" id="CHEBI:18420"/>
    </cofactor>
</comment>
<dbReference type="AlphaFoldDB" id="A0A0D6Z688"/>
<dbReference type="GO" id="GO:0005524">
    <property type="term" value="F:ATP binding"/>
    <property type="evidence" value="ECO:0007669"/>
    <property type="project" value="UniProtKB-UniRule"/>
</dbReference>
<keyword evidence="16" id="KW-1185">Reference proteome</keyword>
<dbReference type="EC" id="2.7.7.72" evidence="11"/>
<dbReference type="Gene3D" id="1.10.110.30">
    <property type="match status" value="1"/>
</dbReference>
<dbReference type="PANTHER" id="PTHR46173:SF1">
    <property type="entry name" value="CCA TRNA NUCLEOTIDYLTRANSFERASE 1, MITOCHONDRIAL"/>
    <property type="match status" value="1"/>
</dbReference>
<dbReference type="InterPro" id="IPR032828">
    <property type="entry name" value="PolyA_RNA-bd"/>
</dbReference>
<keyword evidence="7 11" id="KW-0692">RNA repair</keyword>
<evidence type="ECO:0000313" key="16">
    <source>
        <dbReference type="Proteomes" id="UP000032512"/>
    </source>
</evidence>
<dbReference type="InterPro" id="IPR050264">
    <property type="entry name" value="Bact_CCA-adding_enz_type3_sf"/>
</dbReference>
<feature type="binding site" evidence="11">
    <location>
        <position position="164"/>
    </location>
    <ligand>
        <name>ATP</name>
        <dbReference type="ChEBI" id="CHEBI:30616"/>
    </ligand>
</feature>
<dbReference type="CDD" id="cd05398">
    <property type="entry name" value="NT_ClassII-CCAase"/>
    <property type="match status" value="1"/>
</dbReference>
<comment type="catalytic activity">
    <reaction evidence="11">
        <text>a tRNA with a 3' CCA end + 2 CTP + ATP = a tRNA with a 3' CCACCA end + 3 diphosphate</text>
        <dbReference type="Rhea" id="RHEA:76235"/>
        <dbReference type="Rhea" id="RHEA-COMP:10468"/>
        <dbReference type="Rhea" id="RHEA-COMP:18655"/>
        <dbReference type="ChEBI" id="CHEBI:30616"/>
        <dbReference type="ChEBI" id="CHEBI:33019"/>
        <dbReference type="ChEBI" id="CHEBI:37563"/>
        <dbReference type="ChEBI" id="CHEBI:83071"/>
        <dbReference type="ChEBI" id="CHEBI:195187"/>
    </reaction>
</comment>
<dbReference type="SUPFAM" id="SSF81301">
    <property type="entry name" value="Nucleotidyltransferase"/>
    <property type="match status" value="1"/>
</dbReference>
<feature type="binding site" evidence="11">
    <location>
        <position position="158"/>
    </location>
    <ligand>
        <name>CTP</name>
        <dbReference type="ChEBI" id="CHEBI:37563"/>
    </ligand>
</feature>
<dbReference type="EMBL" id="JXIQ01000185">
    <property type="protein sequence ID" value="KIY20795.1"/>
    <property type="molecule type" value="Genomic_DNA"/>
</dbReference>
<dbReference type="HAMAP" id="MF_01263">
    <property type="entry name" value="CCA_bact_type3"/>
    <property type="match status" value="1"/>
</dbReference>
<dbReference type="InterPro" id="IPR023068">
    <property type="entry name" value="CCA-adding_enz_firmicutes"/>
</dbReference>
<dbReference type="GO" id="GO:0000049">
    <property type="term" value="F:tRNA binding"/>
    <property type="evidence" value="ECO:0007669"/>
    <property type="project" value="UniProtKB-UniRule"/>
</dbReference>
<sequence>MLPNLFKEAAPVLELIENAGYEAYFVGGSVRDHLLGRSIADVDIATSALPEELKRIFSKTVDVGIEHGTILVHHGRNHYEVTTFRSETGYSDFRRPDSVTFIRSLKEDLQRRDFTMNAIAMDRTGQIIDPFGGRDAIDQRIIVTVGDPDARFGEDALRMLRAVRFLSQLSFSIEQHTFESLAANSQRLENIAAERKLSEFEKLLLGPRRQEAIQLLSKSGMSRYLPGLNEKNRQLISFSSHLTSDLDLAEIWVLLLFELGLSGKEVDNFLREWKHSVQKIKRYKQIHSMLLHRFEYQWNLESVYKAGLDVAISAEKVFGSLRQDECSLEVVIQLYDLLPIYNRRQLAVSGNDVMTWMTKQPGPWLSETMAEIERAVIFGKVPNEKEKLKEWLNAFNRESEKN</sequence>
<evidence type="ECO:0000256" key="5">
    <source>
        <dbReference type="ARBA" id="ARBA00022723"/>
    </source>
</evidence>
<keyword evidence="4 11" id="KW-0548">Nucleotidyltransferase</keyword>
<gene>
    <name evidence="11" type="primary">cca</name>
    <name evidence="15" type="ORF">UB32_17285</name>
</gene>
<dbReference type="InterPro" id="IPR032810">
    <property type="entry name" value="CCA-adding_enz_C"/>
</dbReference>
<dbReference type="GO" id="GO:0160016">
    <property type="term" value="F:CCACCA tRNA nucleotidyltransferase activity"/>
    <property type="evidence" value="ECO:0007669"/>
    <property type="project" value="RHEA"/>
</dbReference>
<dbReference type="Pfam" id="PF01743">
    <property type="entry name" value="PolyA_pol"/>
    <property type="match status" value="1"/>
</dbReference>
<evidence type="ECO:0000256" key="2">
    <source>
        <dbReference type="ARBA" id="ARBA00022679"/>
    </source>
</evidence>
<evidence type="ECO:0000256" key="11">
    <source>
        <dbReference type="HAMAP-Rule" id="MF_01263"/>
    </source>
</evidence>
<comment type="catalytic activity">
    <reaction evidence="11">
        <text>a tRNA precursor + 2 CTP + ATP = a tRNA with a 3' CCA end + 3 diphosphate</text>
        <dbReference type="Rhea" id="RHEA:14433"/>
        <dbReference type="Rhea" id="RHEA-COMP:10465"/>
        <dbReference type="Rhea" id="RHEA-COMP:10468"/>
        <dbReference type="ChEBI" id="CHEBI:30616"/>
        <dbReference type="ChEBI" id="CHEBI:33019"/>
        <dbReference type="ChEBI" id="CHEBI:37563"/>
        <dbReference type="ChEBI" id="CHEBI:74896"/>
        <dbReference type="ChEBI" id="CHEBI:83071"/>
        <dbReference type="EC" id="2.7.7.72"/>
    </reaction>
</comment>
<comment type="function">
    <text evidence="11">Catalyzes the addition and repair of the essential 3'-terminal CCA sequence in tRNAs without using a nucleic acid template. Adds these three nucleotides in the order of C, C, and A to the tRNA nucleotide-73, using CTP and ATP as substrates and producing inorganic pyrophosphate. tRNA 3'-terminal CCA addition is required both for tRNA processing and repair. Also involved in tRNA surveillance by mediating tandem CCA addition to generate a CCACCA at the 3' terminus of unstable tRNAs. While stable tRNAs receive only 3'-terminal CCA, unstable tRNAs are marked with CCACCA and rapidly degraded.</text>
</comment>
<keyword evidence="2 11" id="KW-0808">Transferase</keyword>
<feature type="binding site" evidence="11">
    <location>
        <position position="43"/>
    </location>
    <ligand>
        <name>Mg(2+)</name>
        <dbReference type="ChEBI" id="CHEBI:18420"/>
    </ligand>
</feature>
<dbReference type="GO" id="GO:0004810">
    <property type="term" value="F:CCA tRNA nucleotidyltransferase activity"/>
    <property type="evidence" value="ECO:0007669"/>
    <property type="project" value="UniProtKB-UniRule"/>
</dbReference>
<keyword evidence="3 11" id="KW-0819">tRNA processing</keyword>
<comment type="caution">
    <text evidence="15">The sequence shown here is derived from an EMBL/GenBank/DDBJ whole genome shotgun (WGS) entry which is preliminary data.</text>
</comment>
<comment type="subunit">
    <text evidence="11">Homodimer.</text>
</comment>
<evidence type="ECO:0000256" key="6">
    <source>
        <dbReference type="ARBA" id="ARBA00022741"/>
    </source>
</evidence>
<dbReference type="Gene3D" id="3.30.460.10">
    <property type="entry name" value="Beta Polymerase, domain 2"/>
    <property type="match status" value="1"/>
</dbReference>
<comment type="miscellaneous">
    <text evidence="11">A single active site specifically recognizes both ATP and CTP and is responsible for their addition.</text>
</comment>
<feature type="binding site" evidence="11">
    <location>
        <position position="112"/>
    </location>
    <ligand>
        <name>CTP</name>
        <dbReference type="ChEBI" id="CHEBI:37563"/>
    </ligand>
</feature>
<evidence type="ECO:0000313" key="15">
    <source>
        <dbReference type="EMBL" id="KIY20795.1"/>
    </source>
</evidence>
<feature type="binding site" evidence="11">
    <location>
        <position position="112"/>
    </location>
    <ligand>
        <name>ATP</name>
        <dbReference type="ChEBI" id="CHEBI:30616"/>
    </ligand>
</feature>
<accession>A0A0D6Z688</accession>
<dbReference type="GO" id="GO:0000287">
    <property type="term" value="F:magnesium ion binding"/>
    <property type="evidence" value="ECO:0007669"/>
    <property type="project" value="UniProtKB-UniRule"/>
</dbReference>
<proteinExistence type="inferred from homology"/>
<dbReference type="InterPro" id="IPR043519">
    <property type="entry name" value="NT_sf"/>
</dbReference>
<evidence type="ECO:0000256" key="8">
    <source>
        <dbReference type="ARBA" id="ARBA00022840"/>
    </source>
</evidence>
<feature type="domain" description="CCA-adding enzyme C-terminal" evidence="14">
    <location>
        <begin position="249"/>
        <end position="392"/>
    </location>
</feature>
<feature type="binding site" evidence="11">
    <location>
        <position position="161"/>
    </location>
    <ligand>
        <name>CTP</name>
        <dbReference type="ChEBI" id="CHEBI:37563"/>
    </ligand>
</feature>
<dbReference type="OrthoDB" id="9805698at2"/>
<keyword evidence="10 11" id="KW-0694">RNA-binding</keyword>
<dbReference type="GO" id="GO:0001680">
    <property type="term" value="P:tRNA 3'-terminal CCA addition"/>
    <property type="evidence" value="ECO:0007669"/>
    <property type="project" value="UniProtKB-UniRule"/>
</dbReference>
<dbReference type="GO" id="GO:0042245">
    <property type="term" value="P:RNA repair"/>
    <property type="evidence" value="ECO:0007669"/>
    <property type="project" value="UniProtKB-KW"/>
</dbReference>
<evidence type="ECO:0000256" key="10">
    <source>
        <dbReference type="ARBA" id="ARBA00022884"/>
    </source>
</evidence>
<feature type="binding site" evidence="11">
    <location>
        <position position="28"/>
    </location>
    <ligand>
        <name>CTP</name>
        <dbReference type="ChEBI" id="CHEBI:37563"/>
    </ligand>
</feature>
<feature type="binding site" evidence="11">
    <location>
        <position position="155"/>
    </location>
    <ligand>
        <name>ATP</name>
        <dbReference type="ChEBI" id="CHEBI:30616"/>
    </ligand>
</feature>
<feature type="domain" description="Poly A polymerase head" evidence="12">
    <location>
        <begin position="23"/>
        <end position="142"/>
    </location>
</feature>
<dbReference type="SUPFAM" id="SSF81891">
    <property type="entry name" value="Poly A polymerase C-terminal region-like"/>
    <property type="match status" value="1"/>
</dbReference>
<dbReference type="PANTHER" id="PTHR46173">
    <property type="entry name" value="CCA TRNA NUCLEOTIDYLTRANSFERASE 1, MITOCHONDRIAL"/>
    <property type="match status" value="1"/>
</dbReference>
<keyword evidence="6 11" id="KW-0547">Nucleotide-binding</keyword>
<comment type="similarity">
    <text evidence="11">Belongs to the tRNA nucleotidyltransferase/poly(A) polymerase family. Bacterial CCA-adding enzyme type 3 subfamily.</text>
</comment>
<evidence type="ECO:0000256" key="7">
    <source>
        <dbReference type="ARBA" id="ARBA00022800"/>
    </source>
</evidence>
<evidence type="ECO:0000256" key="1">
    <source>
        <dbReference type="ARBA" id="ARBA00001946"/>
    </source>
</evidence>
<dbReference type="Pfam" id="PF12627">
    <property type="entry name" value="PolyA_pol_RNAbd"/>
    <property type="match status" value="1"/>
</dbReference>
<evidence type="ECO:0000259" key="14">
    <source>
        <dbReference type="Pfam" id="PF13735"/>
    </source>
</evidence>
<feature type="binding site" evidence="11">
    <location>
        <position position="164"/>
    </location>
    <ligand>
        <name>CTP</name>
        <dbReference type="ChEBI" id="CHEBI:37563"/>
    </ligand>
</feature>
<feature type="binding site" evidence="11">
    <location>
        <position position="31"/>
    </location>
    <ligand>
        <name>ATP</name>
        <dbReference type="ChEBI" id="CHEBI:30616"/>
    </ligand>
</feature>
<evidence type="ECO:0000256" key="3">
    <source>
        <dbReference type="ARBA" id="ARBA00022694"/>
    </source>
</evidence>
<evidence type="ECO:0000256" key="4">
    <source>
        <dbReference type="ARBA" id="ARBA00022695"/>
    </source>
</evidence>
<evidence type="ECO:0000256" key="9">
    <source>
        <dbReference type="ARBA" id="ARBA00022842"/>
    </source>
</evidence>
<organism evidence="15 16">
    <name type="scientific">Mesobacillus subterraneus</name>
    <dbReference type="NCBI Taxonomy" id="285983"/>
    <lineage>
        <taxon>Bacteria</taxon>
        <taxon>Bacillati</taxon>
        <taxon>Bacillota</taxon>
        <taxon>Bacilli</taxon>
        <taxon>Bacillales</taxon>
        <taxon>Bacillaceae</taxon>
        <taxon>Mesobacillus</taxon>
    </lineage>
</organism>
<feature type="binding site" evidence="11">
    <location>
        <position position="158"/>
    </location>
    <ligand>
        <name>ATP</name>
        <dbReference type="ChEBI" id="CHEBI:30616"/>
    </ligand>
</feature>
<dbReference type="Pfam" id="PF13735">
    <property type="entry name" value="tRNA_NucTran2_2"/>
    <property type="match status" value="1"/>
</dbReference>
<dbReference type="Gene3D" id="1.20.58.560">
    <property type="match status" value="1"/>
</dbReference>
<dbReference type="InterPro" id="IPR002646">
    <property type="entry name" value="PolA_pol_head_dom"/>
</dbReference>
<dbReference type="Gene3D" id="1.10.246.80">
    <property type="match status" value="1"/>
</dbReference>
<feature type="domain" description="tRNA nucleotidyltransferase/poly(A) polymerase RNA and SrmB- binding" evidence="13">
    <location>
        <begin position="171"/>
        <end position="230"/>
    </location>
</feature>
<dbReference type="NCBIfam" id="NF009814">
    <property type="entry name" value="PRK13299.1"/>
    <property type="match status" value="1"/>
</dbReference>
<feature type="binding site" evidence="11">
    <location>
        <position position="161"/>
    </location>
    <ligand>
        <name>ATP</name>
        <dbReference type="ChEBI" id="CHEBI:30616"/>
    </ligand>
</feature>
<feature type="binding site" evidence="11">
    <location>
        <position position="155"/>
    </location>
    <ligand>
        <name>CTP</name>
        <dbReference type="ChEBI" id="CHEBI:37563"/>
    </ligand>
</feature>
<dbReference type="Proteomes" id="UP000032512">
    <property type="component" value="Unassembled WGS sequence"/>
</dbReference>
<keyword evidence="8 11" id="KW-0067">ATP-binding</keyword>
<feature type="binding site" evidence="11">
    <location>
        <position position="31"/>
    </location>
    <ligand>
        <name>CTP</name>
        <dbReference type="ChEBI" id="CHEBI:37563"/>
    </ligand>
</feature>
<evidence type="ECO:0000259" key="13">
    <source>
        <dbReference type="Pfam" id="PF12627"/>
    </source>
</evidence>
<name>A0A0D6Z688_9BACI</name>
<keyword evidence="5 11" id="KW-0479">Metal-binding</keyword>